<dbReference type="Pfam" id="PF01546">
    <property type="entry name" value="Peptidase_M20"/>
    <property type="match status" value="1"/>
</dbReference>
<keyword evidence="1" id="KW-0378">Hydrolase</keyword>
<keyword evidence="4" id="KW-1185">Reference proteome</keyword>
<dbReference type="Pfam" id="PF07687">
    <property type="entry name" value="M20_dimer"/>
    <property type="match status" value="1"/>
</dbReference>
<dbReference type="PANTHER" id="PTHR11014:SF169">
    <property type="entry name" value="CLAN MH, FAMILY M20, PEPTIDASE T-LIKE METALLOPEPTIDASE"/>
    <property type="match status" value="1"/>
</dbReference>
<evidence type="ECO:0000313" key="4">
    <source>
        <dbReference type="Proteomes" id="UP000636010"/>
    </source>
</evidence>
<dbReference type="SUPFAM" id="SSF55031">
    <property type="entry name" value="Bacterial exopeptidase dimerisation domain"/>
    <property type="match status" value="1"/>
</dbReference>
<dbReference type="SUPFAM" id="SSF53187">
    <property type="entry name" value="Zn-dependent exopeptidases"/>
    <property type="match status" value="1"/>
</dbReference>
<evidence type="ECO:0000313" key="3">
    <source>
        <dbReference type="EMBL" id="GGC43684.1"/>
    </source>
</evidence>
<dbReference type="PIRSF" id="PIRSF005962">
    <property type="entry name" value="Pept_M20D_amidohydro"/>
    <property type="match status" value="1"/>
</dbReference>
<protein>
    <submittedName>
        <fullName evidence="3">Peptidase M20</fullName>
    </submittedName>
</protein>
<dbReference type="InterPro" id="IPR036264">
    <property type="entry name" value="Bact_exopeptidase_dim_dom"/>
</dbReference>
<dbReference type="EMBL" id="BMEC01000010">
    <property type="protein sequence ID" value="GGC43684.1"/>
    <property type="molecule type" value="Genomic_DNA"/>
</dbReference>
<comment type="caution">
    <text evidence="3">The sequence shown here is derived from an EMBL/GenBank/DDBJ whole genome shotgun (WGS) entry which is preliminary data.</text>
</comment>
<dbReference type="InterPro" id="IPR011650">
    <property type="entry name" value="Peptidase_M20_dimer"/>
</dbReference>
<gene>
    <name evidence="3" type="primary">celE</name>
    <name evidence="3" type="ORF">GCM10011506_31570</name>
</gene>
<dbReference type="Gene3D" id="3.30.70.360">
    <property type="match status" value="1"/>
</dbReference>
<proteinExistence type="predicted"/>
<evidence type="ECO:0000256" key="1">
    <source>
        <dbReference type="ARBA" id="ARBA00022801"/>
    </source>
</evidence>
<accession>A0ABQ1MPU4</accession>
<dbReference type="PANTHER" id="PTHR11014">
    <property type="entry name" value="PEPTIDASE M20 FAMILY MEMBER"/>
    <property type="match status" value="1"/>
</dbReference>
<dbReference type="NCBIfam" id="TIGR01891">
    <property type="entry name" value="amidohydrolases"/>
    <property type="match status" value="1"/>
</dbReference>
<dbReference type="InterPro" id="IPR002933">
    <property type="entry name" value="Peptidase_M20"/>
</dbReference>
<sequence length="384" mass="42676">MQFTPDLDDLKKFRHQLHQHAETSNNEAFTSNIVKKKLEEYHPHKIIENVGGHGLVAIFKGKNPGKNVGIRADMDALPIDEFLDLPYGSITSNVAHKCGHDGHMTMVTGLGDYLQKNQPEYGDVYLIYQPAEETGEGAARVIKSLKALNIHLDYLFGLHNLPGFEKNLIVSKKSIFAAASKGMVIKLTGETSHAAEPENGKSPGLAIAKIITEITNLHKNHTFSSLTLATVIHTVMGEIAFGTSPGYGEVRVTLRAMQDKDMHELTNLAEDIVIQAAKENQLEQDISYIESFPSTENSEYIFETLQKVARLKNIAFNEIEKPFKWSEDFGHFKEITHTGFFGLGAGLEMPSLHSKEYDFPDEITATGIAMYIGLIEQFTSDVQD</sequence>
<dbReference type="Proteomes" id="UP000636010">
    <property type="component" value="Unassembled WGS sequence"/>
</dbReference>
<dbReference type="Gene3D" id="3.40.630.10">
    <property type="entry name" value="Zn peptidases"/>
    <property type="match status" value="1"/>
</dbReference>
<reference evidence="4" key="1">
    <citation type="journal article" date="2019" name="Int. J. Syst. Evol. Microbiol.">
        <title>The Global Catalogue of Microorganisms (GCM) 10K type strain sequencing project: providing services to taxonomists for standard genome sequencing and annotation.</title>
        <authorList>
            <consortium name="The Broad Institute Genomics Platform"/>
            <consortium name="The Broad Institute Genome Sequencing Center for Infectious Disease"/>
            <person name="Wu L."/>
            <person name="Ma J."/>
        </authorList>
    </citation>
    <scope>NUCLEOTIDE SEQUENCE [LARGE SCALE GENOMIC DNA]</scope>
    <source>
        <strain evidence="4">CGMCC 1.10832</strain>
    </source>
</reference>
<organism evidence="3 4">
    <name type="scientific">Marivirga lumbricoides</name>
    <dbReference type="NCBI Taxonomy" id="1046115"/>
    <lineage>
        <taxon>Bacteria</taxon>
        <taxon>Pseudomonadati</taxon>
        <taxon>Bacteroidota</taxon>
        <taxon>Cytophagia</taxon>
        <taxon>Cytophagales</taxon>
        <taxon>Marivirgaceae</taxon>
        <taxon>Marivirga</taxon>
    </lineage>
</organism>
<name>A0ABQ1MPU4_9BACT</name>
<evidence type="ECO:0000259" key="2">
    <source>
        <dbReference type="Pfam" id="PF07687"/>
    </source>
</evidence>
<feature type="domain" description="Peptidase M20 dimerisation" evidence="2">
    <location>
        <begin position="180"/>
        <end position="279"/>
    </location>
</feature>
<dbReference type="RefSeq" id="WP_188465264.1">
    <property type="nucleotide sequence ID" value="NZ_BAABHU010000010.1"/>
</dbReference>
<dbReference type="InterPro" id="IPR017439">
    <property type="entry name" value="Amidohydrolase"/>
</dbReference>